<dbReference type="Pfam" id="PF01648">
    <property type="entry name" value="ACPS"/>
    <property type="match status" value="1"/>
</dbReference>
<feature type="domain" description="4'-phosphopantetheinyl transferase" evidence="12">
    <location>
        <begin position="155"/>
        <end position="244"/>
    </location>
</feature>
<comment type="function">
    <text evidence="1">Involved in the biosynthesis of the siderophore enterobactin (enterochelin), which is a macrocyclic trimeric lactone of N-(2,3-dihydroxybenzoyl)-serine. The serine trilactone serves as a scaffolding for the three catechol functionalities that provide hexadentate coordination for the tightly ligated iron(2+) atoms. Plays an essential role in the assembly of the enterobactin by catalyzing the transfer of the 4'-phosphopantetheine (Ppant) moiety from coenzyme A to the apo-domains of both EntB (ArCP domain) and EntF (PCP domain) to yield their holo-forms which make them competent for the activation of 2,3-dihydroxybenzoate (DHB) and L-serine, respectively.</text>
</comment>
<evidence type="ECO:0000313" key="14">
    <source>
        <dbReference type="EMBL" id="MFO3704463.1"/>
    </source>
</evidence>
<dbReference type="PRINTS" id="PR01399">
    <property type="entry name" value="ENTSNTHTASED"/>
</dbReference>
<keyword evidence="6 14" id="KW-0808">Transferase</keyword>
<evidence type="ECO:0000259" key="12">
    <source>
        <dbReference type="Pfam" id="PF01648"/>
    </source>
</evidence>
<dbReference type="GO" id="GO:0016740">
    <property type="term" value="F:transferase activity"/>
    <property type="evidence" value="ECO:0007669"/>
    <property type="project" value="UniProtKB-KW"/>
</dbReference>
<dbReference type="Pfam" id="PF17837">
    <property type="entry name" value="4PPT_N"/>
    <property type="match status" value="1"/>
</dbReference>
<dbReference type="Gene3D" id="3.90.470.20">
    <property type="entry name" value="4'-phosphopantetheinyl transferase domain"/>
    <property type="match status" value="1"/>
</dbReference>
<comment type="similarity">
    <text evidence="3">Belongs to the P-Pant transferase superfamily. EntD family.</text>
</comment>
<proteinExistence type="inferred from homology"/>
<dbReference type="Proteomes" id="UP001637990">
    <property type="component" value="Unassembled WGS sequence"/>
</dbReference>
<dbReference type="RefSeq" id="WP_244183691.1">
    <property type="nucleotide sequence ID" value="NZ_JBJGBS010000014.1"/>
</dbReference>
<dbReference type="InterPro" id="IPR003542">
    <property type="entry name" value="Enbac_synth_compD-like"/>
</dbReference>
<dbReference type="InterPro" id="IPR041354">
    <property type="entry name" value="4PPT_N"/>
</dbReference>
<accession>A0ABW9MK96</accession>
<dbReference type="EMBL" id="JBJGBS010000014">
    <property type="protein sequence ID" value="MFO3704463.1"/>
    <property type="molecule type" value="Genomic_DNA"/>
</dbReference>
<comment type="subunit">
    <text evidence="4">EntB, EntD, EntE, and EntF form a multienzyme complex called enterobactin synthase.</text>
</comment>
<protein>
    <recommendedName>
        <fullName evidence="5">Enterobactin synthase component D</fullName>
    </recommendedName>
    <alternativeName>
        <fullName evidence="8">4'-phosphopantetheinyl transferase EntD</fullName>
    </alternativeName>
    <alternativeName>
        <fullName evidence="9">Enterochelin synthase D</fullName>
    </alternativeName>
</protein>
<sequence length="275" mass="29360">MSMVCGRQPDGSALPVFATLLPRTPAPVDPLIDGIPAIGGRWQYSLPCPGAGPLIAQLVAFELEQFSPDAFAICDIACPDHIARSVRKRQAEYVFGRLAARLALRQQSLIPVDSSLQIASGHSREPVWPATAVGSISHTAHLAAAAVAARGRWRGVGIDLEQVIDAGAHEALLTTVVNRAELSLLQSICASTGHPLDVLLTIAFSAKEAFFKASFAAVGRYFDFSSAQVVAMNLGDGWVRLRLHEHLCAELPSGKLCDVGVGLVDGQTVMTYRLW</sequence>
<feature type="domain" description="4'-phosphopantetheinyl transferase N-terminal" evidence="13">
    <location>
        <begin position="81"/>
        <end position="148"/>
    </location>
</feature>
<name>A0ABW9MK96_9XANT</name>
<evidence type="ECO:0000256" key="6">
    <source>
        <dbReference type="ARBA" id="ARBA00022679"/>
    </source>
</evidence>
<evidence type="ECO:0000256" key="5">
    <source>
        <dbReference type="ARBA" id="ARBA00019087"/>
    </source>
</evidence>
<evidence type="ECO:0000256" key="4">
    <source>
        <dbReference type="ARBA" id="ARBA00011503"/>
    </source>
</evidence>
<evidence type="ECO:0000256" key="9">
    <source>
        <dbReference type="ARBA" id="ARBA00031996"/>
    </source>
</evidence>
<reference evidence="14 15" key="1">
    <citation type="submission" date="2024-11" db="EMBL/GenBank/DDBJ databases">
        <title>Genome sequencing of Xanthomonas codiaei.</title>
        <authorList>
            <person name="Studholme D.J."/>
        </authorList>
    </citation>
    <scope>NUCLEOTIDE SEQUENCE [LARGE SCALE GENOMIC DNA]</scope>
    <source>
        <strain evidence="14 15">NCPPB 4350</strain>
    </source>
</reference>
<evidence type="ECO:0000256" key="8">
    <source>
        <dbReference type="ARBA" id="ARBA00029894"/>
    </source>
</evidence>
<evidence type="ECO:0000256" key="2">
    <source>
        <dbReference type="ARBA" id="ARBA00004993"/>
    </source>
</evidence>
<evidence type="ECO:0000256" key="7">
    <source>
        <dbReference type="ARBA" id="ARBA00023191"/>
    </source>
</evidence>
<gene>
    <name evidence="14" type="ORF">ACI6Q5_05630</name>
</gene>
<comment type="catalytic activity">
    <reaction evidence="11">
        <text>apo-[peptidyl-carrier protein] + CoA = holo-[peptidyl-carrier protein] + adenosine 3',5'-bisphosphate + H(+)</text>
        <dbReference type="Rhea" id="RHEA:46228"/>
        <dbReference type="Rhea" id="RHEA-COMP:11479"/>
        <dbReference type="Rhea" id="RHEA-COMP:11480"/>
        <dbReference type="ChEBI" id="CHEBI:15378"/>
        <dbReference type="ChEBI" id="CHEBI:29999"/>
        <dbReference type="ChEBI" id="CHEBI:57287"/>
        <dbReference type="ChEBI" id="CHEBI:58343"/>
        <dbReference type="ChEBI" id="CHEBI:64479"/>
    </reaction>
</comment>
<evidence type="ECO:0000256" key="11">
    <source>
        <dbReference type="ARBA" id="ARBA00049191"/>
    </source>
</evidence>
<dbReference type="PANTHER" id="PTHR38096:SF1">
    <property type="entry name" value="ENTEROBACTIN SYNTHASE COMPONENT D"/>
    <property type="match status" value="1"/>
</dbReference>
<evidence type="ECO:0000259" key="13">
    <source>
        <dbReference type="Pfam" id="PF17837"/>
    </source>
</evidence>
<keyword evidence="7" id="KW-0259">Enterobactin biosynthesis</keyword>
<comment type="pathway">
    <text evidence="2">Siderophore biosynthesis; enterobactin biosynthesis.</text>
</comment>
<comment type="caution">
    <text evidence="14">The sequence shown here is derived from an EMBL/GenBank/DDBJ whole genome shotgun (WGS) entry which is preliminary data.</text>
</comment>
<dbReference type="InterPro" id="IPR037143">
    <property type="entry name" value="4-PPantetheinyl_Trfase_dom_sf"/>
</dbReference>
<dbReference type="PANTHER" id="PTHR38096">
    <property type="entry name" value="ENTEROBACTIN SYNTHASE COMPONENT D"/>
    <property type="match status" value="1"/>
</dbReference>
<organism evidence="14 15">
    <name type="scientific">Xanthomonas codiaei</name>
    <dbReference type="NCBI Taxonomy" id="56463"/>
    <lineage>
        <taxon>Bacteria</taxon>
        <taxon>Pseudomonadati</taxon>
        <taxon>Pseudomonadota</taxon>
        <taxon>Gammaproteobacteria</taxon>
        <taxon>Lysobacterales</taxon>
        <taxon>Lysobacteraceae</taxon>
        <taxon>Xanthomonas</taxon>
    </lineage>
</organism>
<dbReference type="InterPro" id="IPR008278">
    <property type="entry name" value="4-PPantetheinyl_Trfase_dom"/>
</dbReference>
<keyword evidence="15" id="KW-1185">Reference proteome</keyword>
<comment type="catalytic activity">
    <reaction evidence="10">
        <text>apo-[aryl-carrier protein] + CoA = holo-[aryl-carrier protein] + adenosine 3',5'-bisphosphate + H(+)</text>
        <dbReference type="Rhea" id="RHEA:48404"/>
        <dbReference type="Rhea" id="RHEA-COMP:15903"/>
        <dbReference type="Rhea" id="RHEA-COMP:17557"/>
        <dbReference type="ChEBI" id="CHEBI:15378"/>
        <dbReference type="ChEBI" id="CHEBI:29999"/>
        <dbReference type="ChEBI" id="CHEBI:57287"/>
        <dbReference type="ChEBI" id="CHEBI:58343"/>
        <dbReference type="ChEBI" id="CHEBI:64479"/>
    </reaction>
</comment>
<evidence type="ECO:0000256" key="3">
    <source>
        <dbReference type="ARBA" id="ARBA00008342"/>
    </source>
</evidence>
<evidence type="ECO:0000256" key="1">
    <source>
        <dbReference type="ARBA" id="ARBA00003937"/>
    </source>
</evidence>
<evidence type="ECO:0000256" key="10">
    <source>
        <dbReference type="ARBA" id="ARBA00049176"/>
    </source>
</evidence>
<dbReference type="SUPFAM" id="SSF56214">
    <property type="entry name" value="4'-phosphopantetheinyl transferase"/>
    <property type="match status" value="1"/>
</dbReference>
<evidence type="ECO:0000313" key="15">
    <source>
        <dbReference type="Proteomes" id="UP001637990"/>
    </source>
</evidence>